<feature type="chain" id="PRO_5015126393" evidence="1">
    <location>
        <begin position="27"/>
        <end position="491"/>
    </location>
</feature>
<dbReference type="NCBIfam" id="TIGR04183">
    <property type="entry name" value="Por_Secre_tail"/>
    <property type="match status" value="1"/>
</dbReference>
<proteinExistence type="predicted"/>
<evidence type="ECO:0000313" key="4">
    <source>
        <dbReference type="Proteomes" id="UP000240572"/>
    </source>
</evidence>
<accession>A0A2P8D8D3</accession>
<dbReference type="OrthoDB" id="154460at2"/>
<evidence type="ECO:0000313" key="3">
    <source>
        <dbReference type="EMBL" id="PSK93462.1"/>
    </source>
</evidence>
<dbReference type="EMBL" id="PYGD01000002">
    <property type="protein sequence ID" value="PSK93462.1"/>
    <property type="molecule type" value="Genomic_DNA"/>
</dbReference>
<evidence type="ECO:0000259" key="2">
    <source>
        <dbReference type="Pfam" id="PF18962"/>
    </source>
</evidence>
<dbReference type="Proteomes" id="UP000240572">
    <property type="component" value="Unassembled WGS sequence"/>
</dbReference>
<keyword evidence="1" id="KW-0732">Signal</keyword>
<organism evidence="3 4">
    <name type="scientific">Taibaiella chishuiensis</name>
    <dbReference type="NCBI Taxonomy" id="1434707"/>
    <lineage>
        <taxon>Bacteria</taxon>
        <taxon>Pseudomonadati</taxon>
        <taxon>Bacteroidota</taxon>
        <taxon>Chitinophagia</taxon>
        <taxon>Chitinophagales</taxon>
        <taxon>Chitinophagaceae</taxon>
        <taxon>Taibaiella</taxon>
    </lineage>
</organism>
<reference evidence="3 4" key="1">
    <citation type="submission" date="2018-03" db="EMBL/GenBank/DDBJ databases">
        <title>Genomic Encyclopedia of Type Strains, Phase III (KMG-III): the genomes of soil and plant-associated and newly described type strains.</title>
        <authorList>
            <person name="Whitman W."/>
        </authorList>
    </citation>
    <scope>NUCLEOTIDE SEQUENCE [LARGE SCALE GENOMIC DNA]</scope>
    <source>
        <strain evidence="3 4">CGMCC 1.12700</strain>
    </source>
</reference>
<protein>
    <submittedName>
        <fullName evidence="3">Putative secreted protein (Por secretion system target)</fullName>
    </submittedName>
</protein>
<dbReference type="InterPro" id="IPR026444">
    <property type="entry name" value="Secre_tail"/>
</dbReference>
<comment type="caution">
    <text evidence="3">The sequence shown here is derived from an EMBL/GenBank/DDBJ whole genome shotgun (WGS) entry which is preliminary data.</text>
</comment>
<feature type="signal peptide" evidence="1">
    <location>
        <begin position="1"/>
        <end position="26"/>
    </location>
</feature>
<name>A0A2P8D8D3_9BACT</name>
<evidence type="ECO:0000256" key="1">
    <source>
        <dbReference type="SAM" id="SignalP"/>
    </source>
</evidence>
<feature type="domain" description="Secretion system C-terminal sorting" evidence="2">
    <location>
        <begin position="416"/>
        <end position="489"/>
    </location>
</feature>
<dbReference type="Pfam" id="PF18962">
    <property type="entry name" value="Por_Secre_tail"/>
    <property type="match status" value="1"/>
</dbReference>
<dbReference type="AlphaFoldDB" id="A0A2P8D8D3"/>
<dbReference type="RefSeq" id="WP_106522463.1">
    <property type="nucleotide sequence ID" value="NZ_PYGD01000002.1"/>
</dbReference>
<keyword evidence="4" id="KW-1185">Reference proteome</keyword>
<gene>
    <name evidence="3" type="ORF">B0I18_102432</name>
</gene>
<sequence length="491" mass="52899">MNTTSTLARCSAIAALLALGSAGAYAQPANFTNTVTYKHNRYIGQDASVWELHNGPNYCIPTGQTVSPAYQNFGNDKVGSFMAWTWAAAGCPTGTTRFFIRFPQLSLLAAHPVTTHSITITSAILKLHGVNAADLMGSFGNSTYPGSPYPGDNRGKLYKVAAGSANAWREDNITWVNSLGLVMDPNIAAVPIPPTTSRYNFTQSFNVTAMVGRIIRDASGYFNGTTWVPPSTYANNGFMLLIDDETAYRSQFYATSDHNNPAMWPELSVTYSVESRCKTLSDPSFNYTTSNTDPLTFTFNANSPTFPTGYKWYAVPAPGLIDFSMPIGTGTPFTYTFPAPGVYNIAMGTMCEDDQLANMATVTISLANGVTQSPQNAAAIPDRTMQIGTPDNDNRILPGDEPASLLLNGPSVTATPNPTDDNWAISLDAPAAVSTQVTLYNASGKKISETTRQLHTGRNRFELAAKALPPGLYLLTIRGGSLNLQHKLIKR</sequence>